<dbReference type="InterPro" id="IPR006747">
    <property type="entry name" value="DUF599"/>
</dbReference>
<feature type="transmembrane region" description="Helical" evidence="1">
    <location>
        <begin position="187"/>
        <end position="215"/>
    </location>
</feature>
<dbReference type="Pfam" id="PF04654">
    <property type="entry name" value="DUF599"/>
    <property type="match status" value="1"/>
</dbReference>
<protein>
    <submittedName>
        <fullName evidence="2">DUF599 domain-containing protein</fullName>
    </submittedName>
</protein>
<feature type="transmembrane region" description="Helical" evidence="1">
    <location>
        <begin position="76"/>
        <end position="95"/>
    </location>
</feature>
<keyword evidence="1" id="KW-0472">Membrane</keyword>
<keyword evidence="3" id="KW-1185">Reference proteome</keyword>
<accession>A0ABU8QJP8</accession>
<reference evidence="2 3" key="1">
    <citation type="submission" date="2024-03" db="EMBL/GenBank/DDBJ databases">
        <title>Cognatishimia coralii sp. nov., a marine bacterium isolated from coral surrounding seawater.</title>
        <authorList>
            <person name="Liu X."/>
            <person name="Liu S."/>
            <person name="Sun H."/>
            <person name="Zhang Y."/>
        </authorList>
    </citation>
    <scope>NUCLEOTIDE SEQUENCE [LARGE SCALE GENOMIC DNA]</scope>
    <source>
        <strain evidence="2 3">D5M38</strain>
    </source>
</reference>
<comment type="caution">
    <text evidence="2">The sequence shown here is derived from an EMBL/GenBank/DDBJ whole genome shotgun (WGS) entry which is preliminary data.</text>
</comment>
<feature type="transmembrane region" description="Helical" evidence="1">
    <location>
        <begin position="116"/>
        <end position="134"/>
    </location>
</feature>
<dbReference type="Proteomes" id="UP001368270">
    <property type="component" value="Unassembled WGS sequence"/>
</dbReference>
<sequence length="231" mass="25760">MIWMDRLALFTTLDFAAVGFVLVIWWGMTHLIENPPKSRPSMSNLMADYRREWMQQFIHRQPRIYDAQIVGGLRQATAFFGSATLLAIGGALALIGNADQVSGVASDFALMEAPRFVWEIKIVLILVFTTNAFLKFVWSNRLFGYCSIVMSALPVDTTDPLCDLRADQAAQINISAARAFNRGLRSVYFGLAACAWLAGPLALIGTTILTVFVIYRREFASLSRATLLRKL</sequence>
<evidence type="ECO:0000256" key="1">
    <source>
        <dbReference type="SAM" id="Phobius"/>
    </source>
</evidence>
<keyword evidence="1" id="KW-0812">Transmembrane</keyword>
<organism evidence="2 3">
    <name type="scientific">Cognatishimia coralii</name>
    <dbReference type="NCBI Taxonomy" id="3083254"/>
    <lineage>
        <taxon>Bacteria</taxon>
        <taxon>Pseudomonadati</taxon>
        <taxon>Pseudomonadota</taxon>
        <taxon>Alphaproteobacteria</taxon>
        <taxon>Rhodobacterales</taxon>
        <taxon>Paracoccaceae</taxon>
        <taxon>Cognatishimia</taxon>
    </lineage>
</organism>
<proteinExistence type="predicted"/>
<gene>
    <name evidence="2" type="ORF">WG622_15450</name>
</gene>
<name>A0ABU8QJP8_9RHOB</name>
<keyword evidence="1" id="KW-1133">Transmembrane helix</keyword>
<evidence type="ECO:0000313" key="2">
    <source>
        <dbReference type="EMBL" id="MEJ5219652.1"/>
    </source>
</evidence>
<evidence type="ECO:0000313" key="3">
    <source>
        <dbReference type="Proteomes" id="UP001368270"/>
    </source>
</evidence>
<dbReference type="EMBL" id="JBBGAZ010000010">
    <property type="protein sequence ID" value="MEJ5219652.1"/>
    <property type="molecule type" value="Genomic_DNA"/>
</dbReference>
<dbReference type="RefSeq" id="WP_339404409.1">
    <property type="nucleotide sequence ID" value="NZ_JBBGAZ010000010.1"/>
</dbReference>
<feature type="transmembrane region" description="Helical" evidence="1">
    <location>
        <begin position="7"/>
        <end position="28"/>
    </location>
</feature>